<reference evidence="2" key="1">
    <citation type="journal article" date="2021" name="bioRxiv">
        <title>Whole Genome Assembly and Annotation of Northern Wild Rice, Zizania palustris L., Supports a Whole Genome Duplication in the Zizania Genus.</title>
        <authorList>
            <person name="Haas M."/>
            <person name="Kono T."/>
            <person name="Macchietto M."/>
            <person name="Millas R."/>
            <person name="McGilp L."/>
            <person name="Shao M."/>
            <person name="Duquette J."/>
            <person name="Hirsch C.N."/>
            <person name="Kimball J."/>
        </authorList>
    </citation>
    <scope>NUCLEOTIDE SEQUENCE</scope>
    <source>
        <tissue evidence="2">Fresh leaf tissue</tissue>
    </source>
</reference>
<evidence type="ECO:0000313" key="3">
    <source>
        <dbReference type="Proteomes" id="UP000729402"/>
    </source>
</evidence>
<feature type="region of interest" description="Disordered" evidence="1">
    <location>
        <begin position="71"/>
        <end position="105"/>
    </location>
</feature>
<dbReference type="OrthoDB" id="1896853at2759"/>
<dbReference type="PANTHER" id="PTHR47073">
    <property type="entry name" value="PROTEIN ANTI-SILENCING 1"/>
    <property type="match status" value="1"/>
</dbReference>
<evidence type="ECO:0008006" key="4">
    <source>
        <dbReference type="Google" id="ProtNLM"/>
    </source>
</evidence>
<keyword evidence="3" id="KW-1185">Reference proteome</keyword>
<gene>
    <name evidence="2" type="ORF">GUJ93_ZPchr0007g6302</name>
</gene>
<organism evidence="2 3">
    <name type="scientific">Zizania palustris</name>
    <name type="common">Northern wild rice</name>
    <dbReference type="NCBI Taxonomy" id="103762"/>
    <lineage>
        <taxon>Eukaryota</taxon>
        <taxon>Viridiplantae</taxon>
        <taxon>Streptophyta</taxon>
        <taxon>Embryophyta</taxon>
        <taxon>Tracheophyta</taxon>
        <taxon>Spermatophyta</taxon>
        <taxon>Magnoliopsida</taxon>
        <taxon>Liliopsida</taxon>
        <taxon>Poales</taxon>
        <taxon>Poaceae</taxon>
        <taxon>BOP clade</taxon>
        <taxon>Oryzoideae</taxon>
        <taxon>Oryzeae</taxon>
        <taxon>Zizaniinae</taxon>
        <taxon>Zizania</taxon>
    </lineage>
</organism>
<sequence length="338" mass="37236">MSCLGQEVHGVDQEVLNGPVVTVSLRQSVVKEDGSPVAAVPLPQSVVKEDGSTVAAISLPQLAVEENVPKPAENVPEPRKNVPKSMENVPKSAANVPKPTANVPKSTLNISKATQKVLPGERPPKRVKFSEDVTLQTVASDVADRPSHPGSLEPARQADRSKWFKLPWDRRLRNADQQGTLVYIQNLDIQFGAADIEELIHDALQLSCIAKPINHPTYDDPNNGKAYAIFKTKSAADTAISKINSGLVVGERPLYCSKGLLKVPKHSETLVGHLTINNLKISQRAREEQKKAVSTSHCSQPNTMEYDLALNWMLVREKQETKFRILHKKHKEDRKSSL</sequence>
<dbReference type="PANTHER" id="PTHR47073:SF2">
    <property type="entry name" value="PROTEIN ANTI-SILENCING 1"/>
    <property type="match status" value="1"/>
</dbReference>
<accession>A0A8J5TH43</accession>
<dbReference type="Proteomes" id="UP000729402">
    <property type="component" value="Unassembled WGS sequence"/>
</dbReference>
<evidence type="ECO:0000256" key="1">
    <source>
        <dbReference type="SAM" id="MobiDB-lite"/>
    </source>
</evidence>
<dbReference type="AlphaFoldDB" id="A0A8J5TH43"/>
<evidence type="ECO:0000313" key="2">
    <source>
        <dbReference type="EMBL" id="KAG8077211.1"/>
    </source>
</evidence>
<dbReference type="EMBL" id="JAAALK010000282">
    <property type="protein sequence ID" value="KAG8077211.1"/>
    <property type="molecule type" value="Genomic_DNA"/>
</dbReference>
<feature type="region of interest" description="Disordered" evidence="1">
    <location>
        <begin position="138"/>
        <end position="158"/>
    </location>
</feature>
<dbReference type="GO" id="GO:0003723">
    <property type="term" value="F:RNA binding"/>
    <property type="evidence" value="ECO:0007669"/>
    <property type="project" value="TreeGrafter"/>
</dbReference>
<reference evidence="2" key="2">
    <citation type="submission" date="2021-02" db="EMBL/GenBank/DDBJ databases">
        <authorList>
            <person name="Kimball J.A."/>
            <person name="Haas M.W."/>
            <person name="Macchietto M."/>
            <person name="Kono T."/>
            <person name="Duquette J."/>
            <person name="Shao M."/>
        </authorList>
    </citation>
    <scope>NUCLEOTIDE SEQUENCE</scope>
    <source>
        <tissue evidence="2">Fresh leaf tissue</tissue>
    </source>
</reference>
<proteinExistence type="predicted"/>
<protein>
    <recommendedName>
        <fullName evidence="4">RRM domain-containing protein</fullName>
    </recommendedName>
</protein>
<comment type="caution">
    <text evidence="2">The sequence shown here is derived from an EMBL/GenBank/DDBJ whole genome shotgun (WGS) entry which is preliminary data.</text>
</comment>
<name>A0A8J5TH43_ZIZPA</name>